<organism evidence="7 8">
    <name type="scientific">Candidatus Synechococcus calcipolaris G9</name>
    <dbReference type="NCBI Taxonomy" id="1497997"/>
    <lineage>
        <taxon>Bacteria</taxon>
        <taxon>Bacillati</taxon>
        <taxon>Cyanobacteriota</taxon>
        <taxon>Cyanophyceae</taxon>
        <taxon>Synechococcales</taxon>
        <taxon>Synechococcaceae</taxon>
        <taxon>Synechococcus</taxon>
    </lineage>
</organism>
<comment type="subcellular location">
    <subcellularLocation>
        <location evidence="1">Cell membrane</location>
        <topology evidence="1">Multi-pass membrane protein</topology>
    </subcellularLocation>
</comment>
<evidence type="ECO:0000256" key="3">
    <source>
        <dbReference type="ARBA" id="ARBA00022692"/>
    </source>
</evidence>
<accession>A0ABT6EYJ6</accession>
<dbReference type="InterPro" id="IPR051611">
    <property type="entry name" value="ECF_transporter_component"/>
</dbReference>
<evidence type="ECO:0000256" key="6">
    <source>
        <dbReference type="SAM" id="Phobius"/>
    </source>
</evidence>
<gene>
    <name evidence="7" type="primary">cbiQ</name>
    <name evidence="7" type="ORF">L3556_08060</name>
</gene>
<evidence type="ECO:0000256" key="4">
    <source>
        <dbReference type="ARBA" id="ARBA00022989"/>
    </source>
</evidence>
<reference evidence="7" key="2">
    <citation type="submission" date="2022-01" db="EMBL/GenBank/DDBJ databases">
        <authorList>
            <person name="Zivanovic Y."/>
            <person name="Moreira D."/>
            <person name="Lopez-Garcia P."/>
        </authorList>
    </citation>
    <scope>NUCLEOTIDE SEQUENCE</scope>
    <source>
        <strain evidence="7">G9</strain>
    </source>
</reference>
<protein>
    <submittedName>
        <fullName evidence="7">Cobalt ECF transporter T component CbiQ</fullName>
    </submittedName>
</protein>
<evidence type="ECO:0000313" key="7">
    <source>
        <dbReference type="EMBL" id="MDG2990880.1"/>
    </source>
</evidence>
<name>A0ABT6EYJ6_9SYNE</name>
<dbReference type="NCBIfam" id="TIGR02454">
    <property type="entry name" value="ECF_T_CbiQ"/>
    <property type="match status" value="1"/>
</dbReference>
<keyword evidence="2" id="KW-1003">Cell membrane</keyword>
<evidence type="ECO:0000256" key="5">
    <source>
        <dbReference type="ARBA" id="ARBA00023136"/>
    </source>
</evidence>
<dbReference type="EMBL" id="JAKKUT010000002">
    <property type="protein sequence ID" value="MDG2990880.1"/>
    <property type="molecule type" value="Genomic_DNA"/>
</dbReference>
<evidence type="ECO:0000313" key="8">
    <source>
        <dbReference type="Proteomes" id="UP001154265"/>
    </source>
</evidence>
<feature type="transmembrane region" description="Helical" evidence="6">
    <location>
        <begin position="216"/>
        <end position="237"/>
    </location>
</feature>
<reference evidence="7" key="1">
    <citation type="journal article" date="2022" name="Genome Biol. Evol.">
        <title>A New Gene Family Diagnostic for Intracellular Biomineralization of Amorphous Ca Carbonates by Cyanobacteria.</title>
        <authorList>
            <person name="Benzerara K."/>
            <person name="Duprat E."/>
            <person name="Bitard-Feildel T."/>
            <person name="Caumes G."/>
            <person name="Cassier-Chauvat C."/>
            <person name="Chauvat F."/>
            <person name="Dezi M."/>
            <person name="Diop S.I."/>
            <person name="Gaschignard G."/>
            <person name="Gorgen S."/>
            <person name="Gugger M."/>
            <person name="Lopez-Garcia P."/>
            <person name="Millet M."/>
            <person name="Skouri-Panet F."/>
            <person name="Moreira D."/>
            <person name="Callebaut I."/>
        </authorList>
    </citation>
    <scope>NUCLEOTIDE SEQUENCE</scope>
    <source>
        <strain evidence="7">G9</strain>
    </source>
</reference>
<proteinExistence type="predicted"/>
<feature type="transmembrane region" description="Helical" evidence="6">
    <location>
        <begin position="20"/>
        <end position="45"/>
    </location>
</feature>
<dbReference type="Proteomes" id="UP001154265">
    <property type="component" value="Unassembled WGS sequence"/>
</dbReference>
<sequence>MSIFHRWQPECKVLGLLPLLFVIAAIDRLSVLAIALGGMALVYGGAGLSWRRWWQRLAVLAVFFLGLGLLLLFQGGETPWLRWGGLVIFWEGLRAALVLAGRLITLATLAMVLLETTTFSAWLQVLRTFGIPPFLTDVLVLSYRYIFELRPMLVRMQQSMMLRGFRPHWRRLGRIAALIGTFLIRSYDRSEQVYRAMRLRGYGLRSRQQKRTYPRLYSYHGLGIGVCWLVGIVMYYYGAS</sequence>
<dbReference type="Pfam" id="PF02361">
    <property type="entry name" value="CbiQ"/>
    <property type="match status" value="1"/>
</dbReference>
<dbReference type="InterPro" id="IPR003339">
    <property type="entry name" value="ABC/ECF_trnsptr_transmembrane"/>
</dbReference>
<dbReference type="InterPro" id="IPR012809">
    <property type="entry name" value="ECF_CbiQ"/>
</dbReference>
<dbReference type="CDD" id="cd16914">
    <property type="entry name" value="EcfT"/>
    <property type="match status" value="1"/>
</dbReference>
<feature type="transmembrane region" description="Helical" evidence="6">
    <location>
        <begin position="126"/>
        <end position="146"/>
    </location>
</feature>
<feature type="transmembrane region" description="Helical" evidence="6">
    <location>
        <begin position="57"/>
        <end position="75"/>
    </location>
</feature>
<dbReference type="PANTHER" id="PTHR34857:SF2">
    <property type="entry name" value="SLL0384 PROTEIN"/>
    <property type="match status" value="1"/>
</dbReference>
<evidence type="ECO:0000256" key="1">
    <source>
        <dbReference type="ARBA" id="ARBA00004651"/>
    </source>
</evidence>
<keyword evidence="5 6" id="KW-0472">Membrane</keyword>
<comment type="caution">
    <text evidence="7">The sequence shown here is derived from an EMBL/GenBank/DDBJ whole genome shotgun (WGS) entry which is preliminary data.</text>
</comment>
<keyword evidence="4 6" id="KW-1133">Transmembrane helix</keyword>
<keyword evidence="8" id="KW-1185">Reference proteome</keyword>
<evidence type="ECO:0000256" key="2">
    <source>
        <dbReference type="ARBA" id="ARBA00022475"/>
    </source>
</evidence>
<dbReference type="PANTHER" id="PTHR34857">
    <property type="entry name" value="SLL0384 PROTEIN"/>
    <property type="match status" value="1"/>
</dbReference>
<keyword evidence="3 6" id="KW-0812">Transmembrane</keyword>